<comment type="caution">
    <text evidence="3">The sequence shown here is derived from an EMBL/GenBank/DDBJ whole genome shotgun (WGS) entry which is preliminary data.</text>
</comment>
<name>A0AA39INP5_9BILA</name>
<organism evidence="3 4">
    <name type="scientific">Steinernema hermaphroditum</name>
    <dbReference type="NCBI Taxonomy" id="289476"/>
    <lineage>
        <taxon>Eukaryota</taxon>
        <taxon>Metazoa</taxon>
        <taxon>Ecdysozoa</taxon>
        <taxon>Nematoda</taxon>
        <taxon>Chromadorea</taxon>
        <taxon>Rhabditida</taxon>
        <taxon>Tylenchina</taxon>
        <taxon>Panagrolaimomorpha</taxon>
        <taxon>Strongyloidoidea</taxon>
        <taxon>Steinernematidae</taxon>
        <taxon>Steinernema</taxon>
    </lineage>
</organism>
<feature type="compositionally biased region" description="Low complexity" evidence="1">
    <location>
        <begin position="48"/>
        <end position="60"/>
    </location>
</feature>
<reference evidence="3" key="1">
    <citation type="submission" date="2023-06" db="EMBL/GenBank/DDBJ databases">
        <title>Genomic analysis of the entomopathogenic nematode Steinernema hermaphroditum.</title>
        <authorList>
            <person name="Schwarz E.M."/>
            <person name="Heppert J.K."/>
            <person name="Baniya A."/>
            <person name="Schwartz H.T."/>
            <person name="Tan C.-H."/>
            <person name="Antoshechkin I."/>
            <person name="Sternberg P.W."/>
            <person name="Goodrich-Blair H."/>
            <person name="Dillman A.R."/>
        </authorList>
    </citation>
    <scope>NUCLEOTIDE SEQUENCE</scope>
    <source>
        <strain evidence="3">PS9179</strain>
        <tissue evidence="3">Whole animal</tissue>
    </source>
</reference>
<proteinExistence type="predicted"/>
<accession>A0AA39INP5</accession>
<feature type="transmembrane region" description="Helical" evidence="2">
    <location>
        <begin position="12"/>
        <end position="37"/>
    </location>
</feature>
<feature type="region of interest" description="Disordered" evidence="1">
    <location>
        <begin position="40"/>
        <end position="110"/>
    </location>
</feature>
<evidence type="ECO:0000256" key="1">
    <source>
        <dbReference type="SAM" id="MobiDB-lite"/>
    </source>
</evidence>
<evidence type="ECO:0000256" key="2">
    <source>
        <dbReference type="SAM" id="Phobius"/>
    </source>
</evidence>
<evidence type="ECO:0000313" key="3">
    <source>
        <dbReference type="EMBL" id="KAK0426779.1"/>
    </source>
</evidence>
<keyword evidence="4" id="KW-1185">Reference proteome</keyword>
<sequence length="110" mass="11687">MTSSGDSFFGTITTVAVITTAATCSIFLCVLILPFLICPKRDPQKSRTPTTSTTTPTTSPANITDQKQPLLTPEKRDRPAFKETVSKEKAAIEKADSSDAGSVPKTAPVN</sequence>
<dbReference type="Proteomes" id="UP001175271">
    <property type="component" value="Unassembled WGS sequence"/>
</dbReference>
<gene>
    <name evidence="3" type="ORF">QR680_009895</name>
</gene>
<keyword evidence="2" id="KW-1133">Transmembrane helix</keyword>
<dbReference type="AlphaFoldDB" id="A0AA39INP5"/>
<dbReference type="EMBL" id="JAUCMV010000001">
    <property type="protein sequence ID" value="KAK0426779.1"/>
    <property type="molecule type" value="Genomic_DNA"/>
</dbReference>
<evidence type="ECO:0000313" key="4">
    <source>
        <dbReference type="Proteomes" id="UP001175271"/>
    </source>
</evidence>
<protein>
    <submittedName>
        <fullName evidence="3">Uncharacterized protein</fullName>
    </submittedName>
</protein>
<keyword evidence="2" id="KW-0472">Membrane</keyword>
<feature type="compositionally biased region" description="Basic and acidic residues" evidence="1">
    <location>
        <begin position="73"/>
        <end position="97"/>
    </location>
</feature>
<keyword evidence="2" id="KW-0812">Transmembrane</keyword>